<evidence type="ECO:0000313" key="3">
    <source>
        <dbReference type="Proteomes" id="UP000236075"/>
    </source>
</evidence>
<evidence type="ECO:0000256" key="1">
    <source>
        <dbReference type="SAM" id="MobiDB-lite"/>
    </source>
</evidence>
<comment type="caution">
    <text evidence="2">The sequence shown here is derived from an EMBL/GenBank/DDBJ whole genome shotgun (WGS) entry which is preliminary data.</text>
</comment>
<dbReference type="EMBL" id="PJLB01000008">
    <property type="protein sequence ID" value="PND02671.1"/>
    <property type="molecule type" value="Genomic_DNA"/>
</dbReference>
<evidence type="ECO:0000313" key="2">
    <source>
        <dbReference type="EMBL" id="PND02671.1"/>
    </source>
</evidence>
<proteinExistence type="predicted"/>
<name>A0AAX0WKB7_9BACT</name>
<gene>
    <name evidence="2" type="ORF">CXT95_08460</name>
</gene>
<protein>
    <submittedName>
        <fullName evidence="2">Uncharacterized protein</fullName>
    </submittedName>
</protein>
<sequence length="60" mass="6753">MPLPLSRLFSSSPETGPHAEEPGHADRHLFAKRGKQQAIYSRKEKTVPQPDAARCEVRLE</sequence>
<accession>A0AAX0WKB7</accession>
<feature type="compositionally biased region" description="Basic and acidic residues" evidence="1">
    <location>
        <begin position="17"/>
        <end position="29"/>
    </location>
</feature>
<feature type="region of interest" description="Disordered" evidence="1">
    <location>
        <begin position="1"/>
        <end position="60"/>
    </location>
</feature>
<feature type="compositionally biased region" description="Low complexity" evidence="1">
    <location>
        <begin position="1"/>
        <end position="13"/>
    </location>
</feature>
<dbReference type="AlphaFoldDB" id="A0AAX0WKB7"/>
<organism evidence="2 3">
    <name type="scientific">Akkermansia muciniphila</name>
    <dbReference type="NCBI Taxonomy" id="239935"/>
    <lineage>
        <taxon>Bacteria</taxon>
        <taxon>Pseudomonadati</taxon>
        <taxon>Verrucomicrobiota</taxon>
        <taxon>Verrucomicrobiia</taxon>
        <taxon>Verrucomicrobiales</taxon>
        <taxon>Akkermansiaceae</taxon>
        <taxon>Akkermansia</taxon>
    </lineage>
</organism>
<dbReference type="Proteomes" id="UP000236075">
    <property type="component" value="Unassembled WGS sequence"/>
</dbReference>
<reference evidence="2 3" key="1">
    <citation type="journal article" date="2017" name="BMC Genomics">
        <title>Genome sequencing of 39 Akkermansia muciniphila isolates reveals its population structure, genomic and functional diverisity, and global distribution in mammalian gut microbiotas.</title>
        <authorList>
            <person name="Guo X."/>
            <person name="Li S."/>
            <person name="Zhang J."/>
            <person name="Wu F."/>
            <person name="Li X."/>
            <person name="Wu D."/>
            <person name="Zhang M."/>
            <person name="Ou Z."/>
            <person name="Jie Z."/>
            <person name="Yan Q."/>
            <person name="Li P."/>
            <person name="Yi J."/>
            <person name="Peng Y."/>
        </authorList>
    </citation>
    <scope>NUCLEOTIDE SEQUENCE [LARGE SCALE GENOMIC DNA]</scope>
    <source>
        <strain evidence="2 3">GP28</strain>
    </source>
</reference>